<dbReference type="Proteomes" id="UP000019426">
    <property type="component" value="Chromosome M2/40_rep1"/>
</dbReference>
<sequence>MNLKISKEIENRICYIQNRLSSILGKEGLVIEDNFAMNQILYRGLEVITKDLEKYEDTGKFNTYIFSDLKGEVYENKEDSYKIPSIGENLDKLLGFICIKDLEQVFNSYLENGRIPDASSFKEKYYVIACLDSNEVTALDNIIKYLWSEFISEGERLASTGEVENIDFNYVCKNSEKFLNLIKSLGEFNEDIIPKDRYYRIMEEIKPILENEEAKKRATVNFKNDLENKGSNEICEENKKIEIKYDPTEVVMGFIKMKDLEMLFNSCLKEGLYPSILDLQNIGYSFTGCGLDVLQNMQYKISGLWHIFIEQIKIFISNNVKPENIDFKYVYVNSPKFVAMIQSISESVE</sequence>
<dbReference type="AlphaFoldDB" id="W6RVC6"/>
<keyword evidence="2" id="KW-1185">Reference proteome</keyword>
<dbReference type="RefSeq" id="WP_044035990.1">
    <property type="nucleotide sequence ID" value="NZ_HG917868.1"/>
</dbReference>
<evidence type="ECO:0000313" key="1">
    <source>
        <dbReference type="EMBL" id="CDM67554.1"/>
    </source>
</evidence>
<name>W6RVC6_9CLOT</name>
<reference evidence="1 2" key="1">
    <citation type="submission" date="2013-11" db="EMBL/GenBank/DDBJ databases">
        <title>Complete genome sequence of Clostridum sp. M2/40.</title>
        <authorList>
            <person name="Wibberg D."/>
            <person name="Puehler A."/>
            <person name="Schlueter A."/>
        </authorList>
    </citation>
    <scope>NUCLEOTIDE SEQUENCE [LARGE SCALE GENOMIC DNA]</scope>
    <source>
        <strain evidence="2">M2/40</strain>
    </source>
</reference>
<gene>
    <name evidence="1" type="ORF">CM240_0387</name>
</gene>
<proteinExistence type="predicted"/>
<dbReference type="EMBL" id="HG917868">
    <property type="protein sequence ID" value="CDM67554.1"/>
    <property type="molecule type" value="Genomic_DNA"/>
</dbReference>
<protein>
    <submittedName>
        <fullName evidence="1">Uncharacterized protein</fullName>
    </submittedName>
</protein>
<organism evidence="1 2">
    <name type="scientific">Clostridium bornimense</name>
    <dbReference type="NCBI Taxonomy" id="1216932"/>
    <lineage>
        <taxon>Bacteria</taxon>
        <taxon>Bacillati</taxon>
        <taxon>Bacillota</taxon>
        <taxon>Clostridia</taxon>
        <taxon>Eubacteriales</taxon>
        <taxon>Clostridiaceae</taxon>
        <taxon>Clostridium</taxon>
    </lineage>
</organism>
<evidence type="ECO:0000313" key="2">
    <source>
        <dbReference type="Proteomes" id="UP000019426"/>
    </source>
</evidence>
<accession>W6RVC6</accession>
<dbReference type="HOGENOM" id="CLU_793897_0_0_9"/>
<dbReference type="KEGG" id="clt:CM240_0387"/>
<dbReference type="PATRIC" id="fig|1216932.3.peg.370"/>